<dbReference type="Pfam" id="PF01063">
    <property type="entry name" value="Aminotran_4"/>
    <property type="match status" value="1"/>
</dbReference>
<dbReference type="Gene3D" id="3.20.10.10">
    <property type="entry name" value="D-amino Acid Aminotransferase, subunit A, domain 2"/>
    <property type="match status" value="1"/>
</dbReference>
<dbReference type="SUPFAM" id="SSF56752">
    <property type="entry name" value="D-aminoacid aminotransferase-like PLP-dependent enzymes"/>
    <property type="match status" value="1"/>
</dbReference>
<sequence length="279" mass="31202">MIGSDSTDPMVALTDRGLAYGDGLFETVLVRDGTPLLWNEHCARLIHGAHRLGFEPPSRGWLDALPEKAPRGEHVLKVVLTRGSGGRGYRPPDPAEPRCYWQFTPFTPMPERWEQGVSVRLCHLRLGRQPALAGLKHLNRLENVLARQEWHDDAIAEGIILNDRDQLVEATAMNLAWFDQGQWWTPELIECGVEGTLRRALIDQGHLSIAGAEDASLSRFLNARSTCLFNSVQGLWPIVRCFDAQHQHVSGQWLIDDSVRRLQDGAHALLGYPSNLPTS</sequence>
<comment type="pathway">
    <text evidence="7">Cofactor biosynthesis; tetrahydrofolate biosynthesis; 4-aminobenzoate from chorismate: step 2/2.</text>
</comment>
<dbReference type="InterPro" id="IPR036038">
    <property type="entry name" value="Aminotransferase-like"/>
</dbReference>
<dbReference type="InterPro" id="IPR043132">
    <property type="entry name" value="BCAT-like_C"/>
</dbReference>
<evidence type="ECO:0000256" key="3">
    <source>
        <dbReference type="ARBA" id="ARBA00011738"/>
    </source>
</evidence>
<dbReference type="GO" id="GO:0008153">
    <property type="term" value="P:4-aminobenzoate biosynthetic process"/>
    <property type="evidence" value="ECO:0007669"/>
    <property type="project" value="UniProtKB-UniRule"/>
</dbReference>
<dbReference type="PANTHER" id="PTHR42743:SF13">
    <property type="entry name" value="P-LOOP CONTAINING NUCLEOSIDE TRIPHOSPHATE HYDROLASE PROTEIN"/>
    <property type="match status" value="1"/>
</dbReference>
<keyword evidence="5" id="KW-0289">Folate biosynthesis</keyword>
<evidence type="ECO:0000256" key="6">
    <source>
        <dbReference type="ARBA" id="ARBA00023239"/>
    </source>
</evidence>
<dbReference type="NCBIfam" id="TIGR03461">
    <property type="entry name" value="pabC_Proteo"/>
    <property type="match status" value="1"/>
</dbReference>
<evidence type="ECO:0000256" key="5">
    <source>
        <dbReference type="ARBA" id="ARBA00022909"/>
    </source>
</evidence>
<reference evidence="11 12" key="1">
    <citation type="journal article" date="2017" name="Int. J. Syst. Evol. Microbiol.">
        <title>Kushneria konosiri sp. nov., isolated from the Korean salt-fermented seafood Daemi-jeot.</title>
        <authorList>
            <person name="Yun J.H."/>
            <person name="Park S.K."/>
            <person name="Lee J.Y."/>
            <person name="Jung M.J."/>
            <person name="Bae J.W."/>
        </authorList>
    </citation>
    <scope>NUCLEOTIDE SEQUENCE [LARGE SCALE GENOMIC DNA]</scope>
    <source>
        <strain evidence="11 12">X49</strain>
    </source>
</reference>
<gene>
    <name evidence="11" type="ORF">B9G99_14015</name>
</gene>
<protein>
    <recommendedName>
        <fullName evidence="8 10">Aminodeoxychorismate lyase</fullName>
        <ecNumber evidence="8 10">4.1.3.38</ecNumber>
    </recommendedName>
</protein>
<evidence type="ECO:0000256" key="7">
    <source>
        <dbReference type="ARBA" id="ARBA00035633"/>
    </source>
</evidence>
<comment type="subunit">
    <text evidence="3">Homodimer.</text>
</comment>
<evidence type="ECO:0000256" key="10">
    <source>
        <dbReference type="NCBIfam" id="TIGR03461"/>
    </source>
</evidence>
<dbReference type="PANTHER" id="PTHR42743">
    <property type="entry name" value="AMINO-ACID AMINOTRANSFERASE"/>
    <property type="match status" value="1"/>
</dbReference>
<evidence type="ECO:0000313" key="11">
    <source>
        <dbReference type="EMBL" id="ARS53841.1"/>
    </source>
</evidence>
<comment type="similarity">
    <text evidence="2">Belongs to the class-IV pyridoxal-phosphate-dependent aminotransferase family.</text>
</comment>
<accession>A0A2Z2HJX8</accession>
<keyword evidence="4" id="KW-0663">Pyridoxal phosphate</keyword>
<dbReference type="EC" id="4.1.3.38" evidence="8 10"/>
<evidence type="ECO:0000313" key="12">
    <source>
        <dbReference type="Proteomes" id="UP000250025"/>
    </source>
</evidence>
<comment type="cofactor">
    <cofactor evidence="1">
        <name>pyridoxal 5'-phosphate</name>
        <dbReference type="ChEBI" id="CHEBI:597326"/>
    </cofactor>
</comment>
<dbReference type="InterPro" id="IPR043131">
    <property type="entry name" value="BCAT-like_N"/>
</dbReference>
<dbReference type="AlphaFoldDB" id="A0A2Z2HJX8"/>
<dbReference type="GO" id="GO:0008696">
    <property type="term" value="F:4-amino-4-deoxychorismate lyase activity"/>
    <property type="evidence" value="ECO:0007669"/>
    <property type="project" value="UniProtKB-UniRule"/>
</dbReference>
<organism evidence="11 12">
    <name type="scientific">Kushneria konosiri</name>
    <dbReference type="NCBI Taxonomy" id="698828"/>
    <lineage>
        <taxon>Bacteria</taxon>
        <taxon>Pseudomonadati</taxon>
        <taxon>Pseudomonadota</taxon>
        <taxon>Gammaproteobacteria</taxon>
        <taxon>Oceanospirillales</taxon>
        <taxon>Halomonadaceae</taxon>
        <taxon>Kushneria</taxon>
    </lineage>
</organism>
<dbReference type="EMBL" id="CP021323">
    <property type="protein sequence ID" value="ARS53841.1"/>
    <property type="molecule type" value="Genomic_DNA"/>
</dbReference>
<dbReference type="InterPro" id="IPR001544">
    <property type="entry name" value="Aminotrans_IV"/>
</dbReference>
<evidence type="ECO:0000256" key="1">
    <source>
        <dbReference type="ARBA" id="ARBA00001933"/>
    </source>
</evidence>
<name>A0A2Z2HJX8_9GAMM</name>
<keyword evidence="12" id="KW-1185">Reference proteome</keyword>
<proteinExistence type="inferred from homology"/>
<dbReference type="RefSeq" id="WP_227875833.1">
    <property type="nucleotide sequence ID" value="NZ_CP021323.1"/>
</dbReference>
<dbReference type="InterPro" id="IPR050571">
    <property type="entry name" value="Class-IV_PLP-Dep_Aminotrnsfr"/>
</dbReference>
<evidence type="ECO:0000256" key="8">
    <source>
        <dbReference type="ARBA" id="ARBA00035676"/>
    </source>
</evidence>
<dbReference type="GO" id="GO:0046656">
    <property type="term" value="P:folic acid biosynthetic process"/>
    <property type="evidence" value="ECO:0007669"/>
    <property type="project" value="UniProtKB-KW"/>
</dbReference>
<evidence type="ECO:0000256" key="2">
    <source>
        <dbReference type="ARBA" id="ARBA00009320"/>
    </source>
</evidence>
<evidence type="ECO:0000256" key="9">
    <source>
        <dbReference type="ARBA" id="ARBA00049529"/>
    </source>
</evidence>
<evidence type="ECO:0000256" key="4">
    <source>
        <dbReference type="ARBA" id="ARBA00022898"/>
    </source>
</evidence>
<dbReference type="Proteomes" id="UP000250025">
    <property type="component" value="Chromosome"/>
</dbReference>
<dbReference type="InterPro" id="IPR017824">
    <property type="entry name" value="Aminodeoxychorismate_lyase_IV"/>
</dbReference>
<dbReference type="Gene3D" id="3.30.470.10">
    <property type="match status" value="1"/>
</dbReference>
<dbReference type="GO" id="GO:0030170">
    <property type="term" value="F:pyridoxal phosphate binding"/>
    <property type="evidence" value="ECO:0007669"/>
    <property type="project" value="InterPro"/>
</dbReference>
<dbReference type="KEGG" id="kus:B9G99_14015"/>
<keyword evidence="6 11" id="KW-0456">Lyase</keyword>
<comment type="catalytic activity">
    <reaction evidence="9">
        <text>4-amino-4-deoxychorismate = 4-aminobenzoate + pyruvate + H(+)</text>
        <dbReference type="Rhea" id="RHEA:16201"/>
        <dbReference type="ChEBI" id="CHEBI:15361"/>
        <dbReference type="ChEBI" id="CHEBI:15378"/>
        <dbReference type="ChEBI" id="CHEBI:17836"/>
        <dbReference type="ChEBI" id="CHEBI:58406"/>
        <dbReference type="EC" id="4.1.3.38"/>
    </reaction>
</comment>